<organism evidence="3 4">
    <name type="scientific">Paramecium sonneborni</name>
    <dbReference type="NCBI Taxonomy" id="65129"/>
    <lineage>
        <taxon>Eukaryota</taxon>
        <taxon>Sar</taxon>
        <taxon>Alveolata</taxon>
        <taxon>Ciliophora</taxon>
        <taxon>Intramacronucleata</taxon>
        <taxon>Oligohymenophorea</taxon>
        <taxon>Peniculida</taxon>
        <taxon>Parameciidae</taxon>
        <taxon>Paramecium</taxon>
    </lineage>
</organism>
<evidence type="ECO:0000313" key="3">
    <source>
        <dbReference type="EMBL" id="CAD8115313.1"/>
    </source>
</evidence>
<feature type="coiled-coil region" evidence="1">
    <location>
        <begin position="13"/>
        <end position="82"/>
    </location>
</feature>
<gene>
    <name evidence="3" type="ORF">PSON_ATCC_30995.1.T1080043</name>
</gene>
<keyword evidence="1" id="KW-0175">Coiled coil</keyword>
<reference evidence="3" key="1">
    <citation type="submission" date="2021-01" db="EMBL/GenBank/DDBJ databases">
        <authorList>
            <consortium name="Genoscope - CEA"/>
            <person name="William W."/>
        </authorList>
    </citation>
    <scope>NUCLEOTIDE SEQUENCE</scope>
</reference>
<accession>A0A8S1QI87</accession>
<evidence type="ECO:0000256" key="1">
    <source>
        <dbReference type="SAM" id="Coils"/>
    </source>
</evidence>
<name>A0A8S1QI87_9CILI</name>
<evidence type="ECO:0000313" key="4">
    <source>
        <dbReference type="Proteomes" id="UP000692954"/>
    </source>
</evidence>
<feature type="region of interest" description="Disordered" evidence="2">
    <location>
        <begin position="282"/>
        <end position="331"/>
    </location>
</feature>
<dbReference type="AlphaFoldDB" id="A0A8S1QI87"/>
<keyword evidence="4" id="KW-1185">Reference proteome</keyword>
<feature type="compositionally biased region" description="Low complexity" evidence="2">
    <location>
        <begin position="288"/>
        <end position="303"/>
    </location>
</feature>
<proteinExistence type="predicted"/>
<dbReference type="OrthoDB" id="306809at2759"/>
<protein>
    <submittedName>
        <fullName evidence="3">Uncharacterized protein</fullName>
    </submittedName>
</protein>
<dbReference type="EMBL" id="CAJJDN010000108">
    <property type="protein sequence ID" value="CAD8115313.1"/>
    <property type="molecule type" value="Genomic_DNA"/>
</dbReference>
<dbReference type="Proteomes" id="UP000692954">
    <property type="component" value="Unassembled WGS sequence"/>
</dbReference>
<comment type="caution">
    <text evidence="3">The sequence shown here is derived from an EMBL/GenBank/DDBJ whole genome shotgun (WGS) entry which is preliminary data.</text>
</comment>
<sequence>MGCGASKQQHEKLKSYKLKLEELGQINDQLAKQIADLRDVKNKRKPIYIIKDQEVEELTSYKEELERKFLLIEKEITRLNKQLQIQAKVEPKKKRKTTKPIDIDDIADEEEWKKNMMNDNDITIKPFDDAQLEIQSDNILKKNIHNNSSQSDILMLDSQQNIKKQIANAEKIEEINHQEQQQQFQSQKIIIQNDQINEQNNIDNQSKQQTNQQDLHKIKLTIQEALGQDLQAYNDEIKNKLFSQDQGNQPQQTLKNSEIEICFNEQSLEQFVQSPERNISTLPKKTKQNQPQTSTQVQNQQQQKAEKQLFFSKQRPSGNDQHRNSKYKYQL</sequence>
<evidence type="ECO:0000256" key="2">
    <source>
        <dbReference type="SAM" id="MobiDB-lite"/>
    </source>
</evidence>